<gene>
    <name evidence="2" type="ORF">UU42_C0007G0019</name>
</gene>
<feature type="transmembrane region" description="Helical" evidence="1">
    <location>
        <begin position="28"/>
        <end position="48"/>
    </location>
</feature>
<keyword evidence="1" id="KW-0812">Transmembrane</keyword>
<keyword evidence="1" id="KW-1133">Transmembrane helix</keyword>
<proteinExistence type="predicted"/>
<accession>A0A0G0XV75</accession>
<comment type="caution">
    <text evidence="2">The sequence shown here is derived from an EMBL/GenBank/DDBJ whole genome shotgun (WGS) entry which is preliminary data.</text>
</comment>
<dbReference type="AlphaFoldDB" id="A0A0G0XV75"/>
<name>A0A0G0XV75_9BACT</name>
<evidence type="ECO:0000313" key="2">
    <source>
        <dbReference type="EMBL" id="KKR91802.1"/>
    </source>
</evidence>
<evidence type="ECO:0000313" key="3">
    <source>
        <dbReference type="Proteomes" id="UP000034676"/>
    </source>
</evidence>
<dbReference type="Proteomes" id="UP000034676">
    <property type="component" value="Unassembled WGS sequence"/>
</dbReference>
<reference evidence="2 3" key="1">
    <citation type="journal article" date="2015" name="Nature">
        <title>rRNA introns, odd ribosomes, and small enigmatic genomes across a large radiation of phyla.</title>
        <authorList>
            <person name="Brown C.T."/>
            <person name="Hug L.A."/>
            <person name="Thomas B.C."/>
            <person name="Sharon I."/>
            <person name="Castelle C.J."/>
            <person name="Singh A."/>
            <person name="Wilkins M.J."/>
            <person name="Williams K.H."/>
            <person name="Banfield J.F."/>
        </authorList>
    </citation>
    <scope>NUCLEOTIDE SEQUENCE [LARGE SCALE GENOMIC DNA]</scope>
</reference>
<protein>
    <submittedName>
        <fullName evidence="2">Uncharacterized protein</fullName>
    </submittedName>
</protein>
<keyword evidence="1" id="KW-0472">Membrane</keyword>
<organism evidence="2 3">
    <name type="scientific">Candidatus Woesebacteria bacterium GW2011_GWA1_41_13b</name>
    <dbReference type="NCBI Taxonomy" id="1618555"/>
    <lineage>
        <taxon>Bacteria</taxon>
        <taxon>Candidatus Woeseibacteriota</taxon>
    </lineage>
</organism>
<dbReference type="EMBL" id="LCAO01000007">
    <property type="protein sequence ID" value="KKR91802.1"/>
    <property type="molecule type" value="Genomic_DNA"/>
</dbReference>
<sequence length="52" mass="5972">MTRKKVEEMTEQELLRHIAKELGTIRTLIEWVLGGGIGALFFLIYLSIRLLA</sequence>
<evidence type="ECO:0000256" key="1">
    <source>
        <dbReference type="SAM" id="Phobius"/>
    </source>
</evidence>